<evidence type="ECO:0000256" key="2">
    <source>
        <dbReference type="ARBA" id="ARBA00004370"/>
    </source>
</evidence>
<protein>
    <recommendedName>
        <fullName evidence="3">histidine kinase</fullName>
        <ecNumber evidence="3">2.7.13.3</ecNumber>
    </recommendedName>
</protein>
<feature type="transmembrane region" description="Helical" evidence="8">
    <location>
        <begin position="12"/>
        <end position="37"/>
    </location>
</feature>
<evidence type="ECO:0000259" key="9">
    <source>
        <dbReference type="PROSITE" id="PS50109"/>
    </source>
</evidence>
<accession>A0AA97DAA9</accession>
<evidence type="ECO:0000256" key="1">
    <source>
        <dbReference type="ARBA" id="ARBA00000085"/>
    </source>
</evidence>
<dbReference type="InterPro" id="IPR005467">
    <property type="entry name" value="His_kinase_dom"/>
</dbReference>
<keyword evidence="5 11" id="KW-0808">Transferase</keyword>
<dbReference type="Gene3D" id="3.30.565.10">
    <property type="entry name" value="Histidine kinase-like ATPase, C-terminal domain"/>
    <property type="match status" value="1"/>
</dbReference>
<reference evidence="11" key="2">
    <citation type="submission" date="2024-06" db="EMBL/GenBank/DDBJ databases">
        <title>Caproicibacterium argilliputei sp. nov, a novel caproic acid producing anaerobic bacterium isolated from pit mud.</title>
        <authorList>
            <person name="Xia S."/>
        </authorList>
    </citation>
    <scope>NUCLEOTIDE SEQUENCE</scope>
    <source>
        <strain evidence="11">ZCY20-5</strain>
    </source>
</reference>
<dbReference type="EMBL" id="CP135996">
    <property type="protein sequence ID" value="WOC33206.1"/>
    <property type="molecule type" value="Genomic_DNA"/>
</dbReference>
<keyword evidence="12" id="KW-1185">Reference proteome</keyword>
<evidence type="ECO:0000256" key="8">
    <source>
        <dbReference type="SAM" id="Phobius"/>
    </source>
</evidence>
<dbReference type="CDD" id="cd06225">
    <property type="entry name" value="HAMP"/>
    <property type="match status" value="1"/>
</dbReference>
<gene>
    <name evidence="11" type="ORF">PXC00_04840</name>
</gene>
<keyword evidence="8" id="KW-0472">Membrane</keyword>
<comment type="catalytic activity">
    <reaction evidence="1">
        <text>ATP + protein L-histidine = ADP + protein N-phospho-L-histidine.</text>
        <dbReference type="EC" id="2.7.13.3"/>
    </reaction>
</comment>
<dbReference type="GO" id="GO:0016020">
    <property type="term" value="C:membrane"/>
    <property type="evidence" value="ECO:0007669"/>
    <property type="project" value="UniProtKB-SubCell"/>
</dbReference>
<dbReference type="PROSITE" id="PS50885">
    <property type="entry name" value="HAMP"/>
    <property type="match status" value="1"/>
</dbReference>
<evidence type="ECO:0000256" key="3">
    <source>
        <dbReference type="ARBA" id="ARBA00012438"/>
    </source>
</evidence>
<dbReference type="SMART" id="SM00304">
    <property type="entry name" value="HAMP"/>
    <property type="match status" value="1"/>
</dbReference>
<dbReference type="AlphaFoldDB" id="A0AA97DAA9"/>
<dbReference type="GO" id="GO:0000155">
    <property type="term" value="F:phosphorelay sensor kinase activity"/>
    <property type="evidence" value="ECO:0007669"/>
    <property type="project" value="InterPro"/>
</dbReference>
<comment type="subcellular location">
    <subcellularLocation>
        <location evidence="2">Membrane</location>
    </subcellularLocation>
</comment>
<dbReference type="InterPro" id="IPR010559">
    <property type="entry name" value="Sig_transdc_His_kin_internal"/>
</dbReference>
<feature type="domain" description="Histidine kinase" evidence="9">
    <location>
        <begin position="481"/>
        <end position="585"/>
    </location>
</feature>
<dbReference type="Pfam" id="PF06580">
    <property type="entry name" value="His_kinase"/>
    <property type="match status" value="1"/>
</dbReference>
<keyword evidence="8" id="KW-1133">Transmembrane helix</keyword>
<name>A0AA97DAA9_9FIRM</name>
<dbReference type="Proteomes" id="UP001300604">
    <property type="component" value="Chromosome"/>
</dbReference>
<evidence type="ECO:0000259" key="10">
    <source>
        <dbReference type="PROSITE" id="PS50885"/>
    </source>
</evidence>
<dbReference type="Gene3D" id="6.10.340.10">
    <property type="match status" value="1"/>
</dbReference>
<dbReference type="PANTHER" id="PTHR34220">
    <property type="entry name" value="SENSOR HISTIDINE KINASE YPDA"/>
    <property type="match status" value="1"/>
</dbReference>
<keyword evidence="4" id="KW-0597">Phosphoprotein</keyword>
<dbReference type="Pfam" id="PF00672">
    <property type="entry name" value="HAMP"/>
    <property type="match status" value="1"/>
</dbReference>
<evidence type="ECO:0000313" key="11">
    <source>
        <dbReference type="EMBL" id="WOC33206.1"/>
    </source>
</evidence>
<dbReference type="PROSITE" id="PS50109">
    <property type="entry name" value="HIS_KIN"/>
    <property type="match status" value="1"/>
</dbReference>
<organism evidence="11 12">
    <name type="scientific">Caproicibacterium argilliputei</name>
    <dbReference type="NCBI Taxonomy" id="3030016"/>
    <lineage>
        <taxon>Bacteria</taxon>
        <taxon>Bacillati</taxon>
        <taxon>Bacillota</taxon>
        <taxon>Clostridia</taxon>
        <taxon>Eubacteriales</taxon>
        <taxon>Oscillospiraceae</taxon>
        <taxon>Caproicibacterium</taxon>
    </lineage>
</organism>
<keyword evidence="6 11" id="KW-0418">Kinase</keyword>
<proteinExistence type="predicted"/>
<dbReference type="InterPro" id="IPR036890">
    <property type="entry name" value="HATPase_C_sf"/>
</dbReference>
<reference evidence="11" key="1">
    <citation type="submission" date="2023-09" db="EMBL/GenBank/DDBJ databases">
        <authorList>
            <person name="Zeng C."/>
        </authorList>
    </citation>
    <scope>NUCLEOTIDE SEQUENCE</scope>
    <source>
        <strain evidence="11">ZCY20-5</strain>
    </source>
</reference>
<evidence type="ECO:0000256" key="4">
    <source>
        <dbReference type="ARBA" id="ARBA00022553"/>
    </source>
</evidence>
<evidence type="ECO:0000256" key="7">
    <source>
        <dbReference type="ARBA" id="ARBA00023012"/>
    </source>
</evidence>
<dbReference type="RefSeq" id="WP_316935114.1">
    <property type="nucleotide sequence ID" value="NZ_CP135996.1"/>
</dbReference>
<feature type="domain" description="HAMP" evidence="10">
    <location>
        <begin position="322"/>
        <end position="374"/>
    </location>
</feature>
<evidence type="ECO:0000313" key="12">
    <source>
        <dbReference type="Proteomes" id="UP001300604"/>
    </source>
</evidence>
<dbReference type="Pfam" id="PF02518">
    <property type="entry name" value="HATPase_c"/>
    <property type="match status" value="1"/>
</dbReference>
<dbReference type="SMART" id="SM00387">
    <property type="entry name" value="HATPase_c"/>
    <property type="match status" value="1"/>
</dbReference>
<evidence type="ECO:0000256" key="6">
    <source>
        <dbReference type="ARBA" id="ARBA00022777"/>
    </source>
</evidence>
<dbReference type="SUPFAM" id="SSF55874">
    <property type="entry name" value="ATPase domain of HSP90 chaperone/DNA topoisomerase II/histidine kinase"/>
    <property type="match status" value="1"/>
</dbReference>
<dbReference type="SUPFAM" id="SSF158472">
    <property type="entry name" value="HAMP domain-like"/>
    <property type="match status" value="1"/>
</dbReference>
<keyword evidence="8" id="KW-0812">Transmembrane</keyword>
<dbReference type="InterPro" id="IPR003660">
    <property type="entry name" value="HAMP_dom"/>
</dbReference>
<dbReference type="InterPro" id="IPR050640">
    <property type="entry name" value="Bact_2-comp_sensor_kinase"/>
</dbReference>
<dbReference type="PANTHER" id="PTHR34220:SF7">
    <property type="entry name" value="SENSOR HISTIDINE KINASE YPDA"/>
    <property type="match status" value="1"/>
</dbReference>
<keyword evidence="7" id="KW-0902">Two-component regulatory system</keyword>
<dbReference type="InterPro" id="IPR003594">
    <property type="entry name" value="HATPase_dom"/>
</dbReference>
<dbReference type="EC" id="2.7.13.3" evidence="3"/>
<dbReference type="KEGG" id="carl:PXC00_04840"/>
<sequence>MLRFFMNRPLKTKILILSLLSSVILITVLSVFIYVVYSRNVVEEAQVYQSQNMTFVKKGIEDIQDNIVNLSTNLLYSPSFQMQISPEKDHLTVKQAADEMNTVNFLTNSIITNNYVSYLSIHAANGYQFYYARNGLTMPQEFSKTQRDAAYMDAMNMLGEPKWIATPQDGGSFLVDNNTGKLTMLRGLVDIDNRKTQGLLVVCIDWHSIWSSLSKTQGYGYFIVDGKGSVVSGSTDLAALKKYEQGGRLALPGHSDEGTIVTLDSSRYLSCSSMIYQSGLYVVCLRPMSVILKDIDHFNIVLAIAIGVSLLLSLLLAALLSTAVTTPLKQLVRAIQQAGKGDLKQQVNFVYQDEIGILGKAFNQMVTQLNTLFNRVMKLEIKNREAELKSLQAQINPHFLYNTLDSIYLKAMRAKDTGAAEMVYALSRIFRLTLNHGSSMTTVKNEKEFIESYILLQKMRLKERLAFQISIADALLPHTMLKLTLQPFVENAIVHAAEQSTGTTCISVSGTLAEGFMEFTVADNGCGITPELLQKLNSKTGGTQGYAIGNIRERLELCYGSRCRLTIQSTPGEGTAVHIRIPAEP</sequence>
<evidence type="ECO:0000256" key="5">
    <source>
        <dbReference type="ARBA" id="ARBA00022679"/>
    </source>
</evidence>
<feature type="transmembrane region" description="Helical" evidence="8">
    <location>
        <begin position="299"/>
        <end position="320"/>
    </location>
</feature>